<proteinExistence type="predicted"/>
<organism evidence="2">
    <name type="scientific">Phytophthora nicotianae</name>
    <name type="common">Potato buckeye rot agent</name>
    <name type="synonym">Phytophthora parasitica</name>
    <dbReference type="NCBI Taxonomy" id="4792"/>
    <lineage>
        <taxon>Eukaryota</taxon>
        <taxon>Sar</taxon>
        <taxon>Stramenopiles</taxon>
        <taxon>Oomycota</taxon>
        <taxon>Peronosporomycetes</taxon>
        <taxon>Peronosporales</taxon>
        <taxon>Peronosporaceae</taxon>
        <taxon>Phytophthora</taxon>
    </lineage>
</organism>
<name>W2IWW7_PHYNI</name>
<evidence type="ECO:0000313" key="1">
    <source>
        <dbReference type="EMBL" id="ETK84460.1"/>
    </source>
</evidence>
<sequence>MDTLHVFEVRSGCGQNLLVSTKNEVQEDGLDAASFLTELPGQSIVLY</sequence>
<gene>
    <name evidence="1" type="ORF">L915_10573</name>
    <name evidence="2" type="ORF">L916_10465</name>
</gene>
<dbReference type="EMBL" id="KI686793">
    <property type="protein sequence ID" value="ETK84460.1"/>
    <property type="molecule type" value="Genomic_DNA"/>
</dbReference>
<dbReference type="AlphaFoldDB" id="W2IWW7"/>
<evidence type="ECO:0000313" key="2">
    <source>
        <dbReference type="EMBL" id="ETL37898.1"/>
    </source>
</evidence>
<reference evidence="1" key="1">
    <citation type="submission" date="2013-11" db="EMBL/GenBank/DDBJ databases">
        <title>The Genome Sequence of Phytophthora parasitica CJ02B3.</title>
        <authorList>
            <consortium name="The Broad Institute Genomics Platform"/>
            <person name="Russ C."/>
            <person name="Tyler B."/>
            <person name="Panabieres F."/>
            <person name="Shan W."/>
            <person name="Tripathy S."/>
            <person name="Grunwald N."/>
            <person name="Machado M."/>
            <person name="Johnson C.S."/>
            <person name="Arredondo F."/>
            <person name="Hong C."/>
            <person name="Coffey M."/>
            <person name="Young S.K."/>
            <person name="Zeng Q."/>
            <person name="Gargeya S."/>
            <person name="Fitzgerald M."/>
            <person name="Abouelleil A."/>
            <person name="Alvarado L."/>
            <person name="Chapman S.B."/>
            <person name="Gainer-Dewar J."/>
            <person name="Goldberg J."/>
            <person name="Griggs A."/>
            <person name="Gujja S."/>
            <person name="Hansen M."/>
            <person name="Howarth C."/>
            <person name="Imamovic A."/>
            <person name="Ireland A."/>
            <person name="Larimer J."/>
            <person name="McCowan C."/>
            <person name="Murphy C."/>
            <person name="Pearson M."/>
            <person name="Poon T.W."/>
            <person name="Priest M."/>
            <person name="Roberts A."/>
            <person name="Saif S."/>
            <person name="Shea T."/>
            <person name="Sykes S."/>
            <person name="Wortman J."/>
            <person name="Nusbaum C."/>
            <person name="Birren B."/>
        </authorList>
    </citation>
    <scope>NUCLEOTIDE SEQUENCE [LARGE SCALE GENOMIC DNA]</scope>
    <source>
        <strain evidence="1">CJ02B3</strain>
    </source>
</reference>
<dbReference type="EMBL" id="KI673457">
    <property type="protein sequence ID" value="ETL37898.1"/>
    <property type="molecule type" value="Genomic_DNA"/>
</dbReference>
<dbReference type="Proteomes" id="UP000053236">
    <property type="component" value="Unassembled WGS sequence"/>
</dbReference>
<reference evidence="2" key="2">
    <citation type="submission" date="2013-11" db="EMBL/GenBank/DDBJ databases">
        <title>The Genome Sequence of Phytophthora parasitica CJ05E6.</title>
        <authorList>
            <consortium name="The Broad Institute Genomics Platform"/>
            <person name="Russ C."/>
            <person name="Tyler B."/>
            <person name="Panabieres F."/>
            <person name="Shan W."/>
            <person name="Tripathy S."/>
            <person name="Grunwald N."/>
            <person name="Machado M."/>
            <person name="Johnson C.S."/>
            <person name="Arredondo F."/>
            <person name="Hong C."/>
            <person name="Coffey M."/>
            <person name="Young S.K."/>
            <person name="Zeng Q."/>
            <person name="Gargeya S."/>
            <person name="Fitzgerald M."/>
            <person name="Abouelleil A."/>
            <person name="Alvarado L."/>
            <person name="Chapman S.B."/>
            <person name="Gainer-Dewar J."/>
            <person name="Goldberg J."/>
            <person name="Griggs A."/>
            <person name="Gujja S."/>
            <person name="Hansen M."/>
            <person name="Howarth C."/>
            <person name="Imamovic A."/>
            <person name="Ireland A."/>
            <person name="Larimer J."/>
            <person name="McCowan C."/>
            <person name="Murphy C."/>
            <person name="Pearson M."/>
            <person name="Poon T.W."/>
            <person name="Priest M."/>
            <person name="Roberts A."/>
            <person name="Saif S."/>
            <person name="Shea T."/>
            <person name="Sykes S."/>
            <person name="Wortman J."/>
            <person name="Nusbaum C."/>
            <person name="Birren B."/>
        </authorList>
    </citation>
    <scope>NUCLEOTIDE SEQUENCE [LARGE SCALE GENOMIC DNA]</scope>
    <source>
        <strain evidence="2">CJ05E6</strain>
    </source>
</reference>
<accession>W2IWW7</accession>
<protein>
    <submittedName>
        <fullName evidence="2">Uncharacterized protein</fullName>
    </submittedName>
</protein>
<dbReference type="Proteomes" id="UP000053864">
    <property type="component" value="Unassembled WGS sequence"/>
</dbReference>